<dbReference type="PANTHER" id="PTHR30203:SF23">
    <property type="entry name" value="OUTER MEMBRANE EFFLUX PROTEIN"/>
    <property type="match status" value="1"/>
</dbReference>
<dbReference type="SUPFAM" id="SSF56954">
    <property type="entry name" value="Outer membrane efflux proteins (OEP)"/>
    <property type="match status" value="1"/>
</dbReference>
<keyword evidence="2" id="KW-0732">Signal</keyword>
<sequence>MLHRFTFLTCLLMLIAGWTLTASGQQTDTLSLTLKEAEQLLLQRNIPLLMQRYNLDAAQAEVITAKLYDNPEVSFENTLYSNTTKKFFDFSYEGQNTLQIQQVFKLAGKRNKAIKLAQSGVKMTQYQFYDLLRTLRFSLRDNFYDLYYKQQSLATFGRQISFLQKIVTVFEQQQKLGNVAPKEIIRLKSLLYDLQHDQLELQKDIQQTQSDLAVLIREPATIHLQPQMPADEILPSVSSYAFTTLLDTARQNRYDLKIAAEQIHYNQLNVQLQQAMAVPDVQLGLSYDKQGNFERNYNGLSIAMPLPVFNRNQGNIKMAKAVLESSKLELAGQEDTLEHEVMNSYQQALKTEKLMADFDPDFEKDYTRMMEEVQKNFGAHNIGLLEFIDLYDAYRNSILKMNALRYERLNALESINFSTGALLFHP</sequence>
<dbReference type="RefSeq" id="WP_354660286.1">
    <property type="nucleotide sequence ID" value="NZ_JBEXAC010000001.1"/>
</dbReference>
<feature type="signal peptide" evidence="2">
    <location>
        <begin position="1"/>
        <end position="21"/>
    </location>
</feature>
<feature type="chain" id="PRO_5045060190" evidence="2">
    <location>
        <begin position="22"/>
        <end position="426"/>
    </location>
</feature>
<comment type="caution">
    <text evidence="3">The sequence shown here is derived from an EMBL/GenBank/DDBJ whole genome shotgun (WGS) entry which is preliminary data.</text>
</comment>
<gene>
    <name evidence="3" type="ORF">ABR189_09745</name>
</gene>
<evidence type="ECO:0000256" key="1">
    <source>
        <dbReference type="ARBA" id="ARBA00007613"/>
    </source>
</evidence>
<comment type="similarity">
    <text evidence="1">Belongs to the outer membrane factor (OMF) (TC 1.B.17) family.</text>
</comment>
<evidence type="ECO:0000313" key="3">
    <source>
        <dbReference type="EMBL" id="MET6997651.1"/>
    </source>
</evidence>
<evidence type="ECO:0000313" key="4">
    <source>
        <dbReference type="Proteomes" id="UP001549749"/>
    </source>
</evidence>
<organism evidence="3 4">
    <name type="scientific">Chitinophaga defluvii</name>
    <dbReference type="NCBI Taxonomy" id="3163343"/>
    <lineage>
        <taxon>Bacteria</taxon>
        <taxon>Pseudomonadati</taxon>
        <taxon>Bacteroidota</taxon>
        <taxon>Chitinophagia</taxon>
        <taxon>Chitinophagales</taxon>
        <taxon>Chitinophagaceae</taxon>
        <taxon>Chitinophaga</taxon>
    </lineage>
</organism>
<proteinExistence type="inferred from homology"/>
<accession>A0ABV2T3N6</accession>
<protein>
    <submittedName>
        <fullName evidence="3">TolC family protein</fullName>
    </submittedName>
</protein>
<dbReference type="Gene3D" id="1.20.1600.10">
    <property type="entry name" value="Outer membrane efflux proteins (OEP)"/>
    <property type="match status" value="1"/>
</dbReference>
<dbReference type="EMBL" id="JBEXAC010000001">
    <property type="protein sequence ID" value="MET6997651.1"/>
    <property type="molecule type" value="Genomic_DNA"/>
</dbReference>
<dbReference type="Proteomes" id="UP001549749">
    <property type="component" value="Unassembled WGS sequence"/>
</dbReference>
<dbReference type="PANTHER" id="PTHR30203">
    <property type="entry name" value="OUTER MEMBRANE CATION EFFLUX PROTEIN"/>
    <property type="match status" value="1"/>
</dbReference>
<evidence type="ECO:0000256" key="2">
    <source>
        <dbReference type="SAM" id="SignalP"/>
    </source>
</evidence>
<reference evidence="3 4" key="1">
    <citation type="submission" date="2024-06" db="EMBL/GenBank/DDBJ databases">
        <title>Chitinophaga defluvii sp. nov., isolated from municipal sewage.</title>
        <authorList>
            <person name="Zhang L."/>
        </authorList>
    </citation>
    <scope>NUCLEOTIDE SEQUENCE [LARGE SCALE GENOMIC DNA]</scope>
    <source>
        <strain evidence="3 4">H8</strain>
    </source>
</reference>
<keyword evidence="4" id="KW-1185">Reference proteome</keyword>
<dbReference type="InterPro" id="IPR003423">
    <property type="entry name" value="OMP_efflux"/>
</dbReference>
<dbReference type="Pfam" id="PF02321">
    <property type="entry name" value="OEP"/>
    <property type="match status" value="2"/>
</dbReference>
<dbReference type="InterPro" id="IPR010131">
    <property type="entry name" value="MdtP/NodT-like"/>
</dbReference>
<name>A0ABV2T3N6_9BACT</name>